<evidence type="ECO:0000313" key="2">
    <source>
        <dbReference type="Proteomes" id="UP001152888"/>
    </source>
</evidence>
<keyword evidence="2" id="KW-1185">Reference proteome</keyword>
<dbReference type="PANTHER" id="PTHR47027:SF30">
    <property type="entry name" value="THAP-TYPE DOMAIN-CONTAINING PROTEIN"/>
    <property type="match status" value="1"/>
</dbReference>
<dbReference type="OrthoDB" id="6077919at2759"/>
<dbReference type="AlphaFoldDB" id="A0A9P0PY75"/>
<gene>
    <name evidence="1" type="ORF">ACAOBT_LOCUS27401</name>
</gene>
<proteinExistence type="predicted"/>
<reference evidence="1" key="1">
    <citation type="submission" date="2022-03" db="EMBL/GenBank/DDBJ databases">
        <authorList>
            <person name="Sayadi A."/>
        </authorList>
    </citation>
    <scope>NUCLEOTIDE SEQUENCE</scope>
</reference>
<evidence type="ECO:0008006" key="3">
    <source>
        <dbReference type="Google" id="ProtNLM"/>
    </source>
</evidence>
<dbReference type="PANTHER" id="PTHR47027">
    <property type="entry name" value="REVERSE TRANSCRIPTASE DOMAIN-CONTAINING PROTEIN"/>
    <property type="match status" value="1"/>
</dbReference>
<comment type="caution">
    <text evidence="1">The sequence shown here is derived from an EMBL/GenBank/DDBJ whole genome shotgun (WGS) entry which is preliminary data.</text>
</comment>
<evidence type="ECO:0000313" key="1">
    <source>
        <dbReference type="EMBL" id="CAH2003424.1"/>
    </source>
</evidence>
<protein>
    <recommendedName>
        <fullName evidence="3">Endonuclease-reverse transcriptase</fullName>
    </recommendedName>
</protein>
<dbReference type="Proteomes" id="UP001152888">
    <property type="component" value="Unassembled WGS sequence"/>
</dbReference>
<accession>A0A9P0PY75</accession>
<dbReference type="EMBL" id="CAKOFQ010007541">
    <property type="protein sequence ID" value="CAH2003424.1"/>
    <property type="molecule type" value="Genomic_DNA"/>
</dbReference>
<name>A0A9P0PY75_ACAOB</name>
<sequence>MIQREGSMEAELSERINKAVKTYHTMSKVFLRNKKISRKSKMMVYKTIFIPTLIYGSEGWVLTNRLKSKIQAVDMKFFRKVTRITRRDKIRNDIVRAELGVESISHRVEVQQLRWFGHLNRMKESRPAKRVWEARVQRKGIRERNGTMRW</sequence>
<organism evidence="1 2">
    <name type="scientific">Acanthoscelides obtectus</name>
    <name type="common">Bean weevil</name>
    <name type="synonym">Bruchus obtectus</name>
    <dbReference type="NCBI Taxonomy" id="200917"/>
    <lineage>
        <taxon>Eukaryota</taxon>
        <taxon>Metazoa</taxon>
        <taxon>Ecdysozoa</taxon>
        <taxon>Arthropoda</taxon>
        <taxon>Hexapoda</taxon>
        <taxon>Insecta</taxon>
        <taxon>Pterygota</taxon>
        <taxon>Neoptera</taxon>
        <taxon>Endopterygota</taxon>
        <taxon>Coleoptera</taxon>
        <taxon>Polyphaga</taxon>
        <taxon>Cucujiformia</taxon>
        <taxon>Chrysomeloidea</taxon>
        <taxon>Chrysomelidae</taxon>
        <taxon>Bruchinae</taxon>
        <taxon>Bruchini</taxon>
        <taxon>Acanthoscelides</taxon>
    </lineage>
</organism>